<dbReference type="Proteomes" id="UP001432027">
    <property type="component" value="Unassembled WGS sequence"/>
</dbReference>
<keyword evidence="2" id="KW-1185">Reference proteome</keyword>
<proteinExistence type="predicted"/>
<evidence type="ECO:0000313" key="2">
    <source>
        <dbReference type="Proteomes" id="UP001432027"/>
    </source>
</evidence>
<dbReference type="EMBL" id="BTSX01000003">
    <property type="protein sequence ID" value="GMS87678.1"/>
    <property type="molecule type" value="Genomic_DNA"/>
</dbReference>
<feature type="non-terminal residue" evidence="1">
    <location>
        <position position="86"/>
    </location>
</feature>
<evidence type="ECO:0000313" key="1">
    <source>
        <dbReference type="EMBL" id="GMS87678.1"/>
    </source>
</evidence>
<protein>
    <recommendedName>
        <fullName evidence="3">Secreted protein</fullName>
    </recommendedName>
</protein>
<name>A0AAV5SX27_9BILA</name>
<accession>A0AAV5SX27</accession>
<gene>
    <name evidence="1" type="ORF">PENTCL1PPCAC_9853</name>
</gene>
<dbReference type="AlphaFoldDB" id="A0AAV5SX27"/>
<comment type="caution">
    <text evidence="1">The sequence shown here is derived from an EMBL/GenBank/DDBJ whole genome shotgun (WGS) entry which is preliminary data.</text>
</comment>
<reference evidence="1" key="1">
    <citation type="submission" date="2023-10" db="EMBL/GenBank/DDBJ databases">
        <title>Genome assembly of Pristionchus species.</title>
        <authorList>
            <person name="Yoshida K."/>
            <person name="Sommer R.J."/>
        </authorList>
    </citation>
    <scope>NUCLEOTIDE SEQUENCE</scope>
    <source>
        <strain evidence="1">RS0144</strain>
    </source>
</reference>
<sequence length="86" mass="9368">MCLRLLRLSEHPLCLIARCVGLLADSMMRSACALLRCLGLSSDGGLSFLAANTNLLRCRLASLACSFFYVLRTMGHSLVTVRCDDS</sequence>
<evidence type="ECO:0008006" key="3">
    <source>
        <dbReference type="Google" id="ProtNLM"/>
    </source>
</evidence>
<organism evidence="1 2">
    <name type="scientific">Pristionchus entomophagus</name>
    <dbReference type="NCBI Taxonomy" id="358040"/>
    <lineage>
        <taxon>Eukaryota</taxon>
        <taxon>Metazoa</taxon>
        <taxon>Ecdysozoa</taxon>
        <taxon>Nematoda</taxon>
        <taxon>Chromadorea</taxon>
        <taxon>Rhabditida</taxon>
        <taxon>Rhabditina</taxon>
        <taxon>Diplogasteromorpha</taxon>
        <taxon>Diplogasteroidea</taxon>
        <taxon>Neodiplogasteridae</taxon>
        <taxon>Pristionchus</taxon>
    </lineage>
</organism>